<protein>
    <recommendedName>
        <fullName evidence="2">DUF3298 domain-containing protein</fullName>
    </recommendedName>
</protein>
<sequence length="370" mass="39569">MPSFTQLIFALRLGLLLGLAVLAGRPESCRAQSNPKTTAPAQAVGTAAEKTYAGSIAGKYPITMRLRKDGTALTGSYAYTRVGQDIRLDGTVQADGTFSLKEFDDKGQETGQFAGKIGPDGTVTGTWRKPGSDKTSSLALRETPAGAADAVAITEYRFSVKGPNDTEGEYAFPRVTGPAGHPALAKLNAQLTVKQLTGETEQEIRENFAACGCGLTATQYTVDYNRNGVLALSVAREWHGAYPSFSGERLVFSTRTGNRLSVGQLLRPAALPELARQCDKLLQARVQEARRAAAGNVEEAAWLDELVDGKTFTAAQLAGFTVTGEGITFYYPFGFPHAVLALQPDDAFSFTFDQLKPYLKPDGPLAAEIK</sequence>
<gene>
    <name evidence="1" type="ORF">AVDCRST_MAG56-4088</name>
</gene>
<evidence type="ECO:0008006" key="2">
    <source>
        <dbReference type="Google" id="ProtNLM"/>
    </source>
</evidence>
<accession>A0A6J4JRD5</accession>
<evidence type="ECO:0000313" key="1">
    <source>
        <dbReference type="EMBL" id="CAA9285461.1"/>
    </source>
</evidence>
<dbReference type="AlphaFoldDB" id="A0A6J4JRD5"/>
<name>A0A6J4JRD5_9SPHI</name>
<organism evidence="1">
    <name type="scientific">uncultured Cytophagales bacterium</name>
    <dbReference type="NCBI Taxonomy" id="158755"/>
    <lineage>
        <taxon>Bacteria</taxon>
        <taxon>Pseudomonadati</taxon>
        <taxon>Bacteroidota</taxon>
        <taxon>Sphingobacteriia</taxon>
        <taxon>Sphingobacteriales</taxon>
        <taxon>environmental samples</taxon>
    </lineage>
</organism>
<dbReference type="EMBL" id="CADCTQ010000343">
    <property type="protein sequence ID" value="CAA9285461.1"/>
    <property type="molecule type" value="Genomic_DNA"/>
</dbReference>
<proteinExistence type="predicted"/>
<reference evidence="1" key="1">
    <citation type="submission" date="2020-02" db="EMBL/GenBank/DDBJ databases">
        <authorList>
            <person name="Meier V. D."/>
        </authorList>
    </citation>
    <scope>NUCLEOTIDE SEQUENCE</scope>
    <source>
        <strain evidence="1">AVDCRST_MAG56</strain>
    </source>
</reference>